<evidence type="ECO:0000256" key="3">
    <source>
        <dbReference type="SAM" id="MobiDB-lite"/>
    </source>
</evidence>
<evidence type="ECO:0000256" key="1">
    <source>
        <dbReference type="ARBA" id="ARBA00022857"/>
    </source>
</evidence>
<dbReference type="PANTHER" id="PTHR42898:SF39">
    <property type="entry name" value="OS11G0438700 PROTEIN"/>
    <property type="match status" value="1"/>
</dbReference>
<dbReference type="Proteomes" id="UP000479710">
    <property type="component" value="Unassembled WGS sequence"/>
</dbReference>
<organism evidence="4 5">
    <name type="scientific">Oryza meyeriana var. granulata</name>
    <dbReference type="NCBI Taxonomy" id="110450"/>
    <lineage>
        <taxon>Eukaryota</taxon>
        <taxon>Viridiplantae</taxon>
        <taxon>Streptophyta</taxon>
        <taxon>Embryophyta</taxon>
        <taxon>Tracheophyta</taxon>
        <taxon>Spermatophyta</taxon>
        <taxon>Magnoliopsida</taxon>
        <taxon>Liliopsida</taxon>
        <taxon>Poales</taxon>
        <taxon>Poaceae</taxon>
        <taxon>BOP clade</taxon>
        <taxon>Oryzoideae</taxon>
        <taxon>Oryzeae</taxon>
        <taxon>Oryzinae</taxon>
        <taxon>Oryza</taxon>
        <taxon>Oryza meyeriana</taxon>
    </lineage>
</organism>
<evidence type="ECO:0000256" key="2">
    <source>
        <dbReference type="ARBA" id="ARBA00023002"/>
    </source>
</evidence>
<dbReference type="InterPro" id="IPR036291">
    <property type="entry name" value="NAD(P)-bd_dom_sf"/>
</dbReference>
<dbReference type="OrthoDB" id="417891at2759"/>
<dbReference type="GO" id="GO:0016491">
    <property type="term" value="F:oxidoreductase activity"/>
    <property type="evidence" value="ECO:0007669"/>
    <property type="project" value="UniProtKB-KW"/>
</dbReference>
<name>A0A6G1C3S1_9ORYZ</name>
<dbReference type="PANTHER" id="PTHR42898">
    <property type="entry name" value="TROPINONE REDUCTASE"/>
    <property type="match status" value="1"/>
</dbReference>
<keyword evidence="2" id="KW-0560">Oxidoreductase</keyword>
<sequence>MEELASFGAAVHTCARNEATLNRCLEEWNAKKLAVTVSVCDVSVRGDREALAGRVAAMFDGKLDILVNNVGFFFLKPAVEVTQAEFSLLMVANLKRLSDADVAPAQTEGPTPPTKATDKVEEQPPPDNDGSMEKIVDITDSSRGLRRRKKHRIAPEQMIELHRLYRAMNQITKSLAVESASDRIRVNCIAPGIIDTPLGDDMSTQFNVAY</sequence>
<dbReference type="AlphaFoldDB" id="A0A6G1C3S1"/>
<protein>
    <submittedName>
        <fullName evidence="4">Uncharacterized protein</fullName>
    </submittedName>
</protein>
<dbReference type="EMBL" id="SPHZ02000011">
    <property type="protein sequence ID" value="KAF0894213.1"/>
    <property type="molecule type" value="Genomic_DNA"/>
</dbReference>
<comment type="caution">
    <text evidence="4">The sequence shown here is derived from an EMBL/GenBank/DDBJ whole genome shotgun (WGS) entry which is preliminary data.</text>
</comment>
<gene>
    <name evidence="4" type="ORF">E2562_036473</name>
</gene>
<feature type="region of interest" description="Disordered" evidence="3">
    <location>
        <begin position="102"/>
        <end position="150"/>
    </location>
</feature>
<dbReference type="Pfam" id="PF13561">
    <property type="entry name" value="adh_short_C2"/>
    <property type="match status" value="1"/>
</dbReference>
<accession>A0A6G1C3S1</accession>
<dbReference type="Gene3D" id="3.40.50.720">
    <property type="entry name" value="NAD(P)-binding Rossmann-like Domain"/>
    <property type="match status" value="2"/>
</dbReference>
<dbReference type="PRINTS" id="PR00081">
    <property type="entry name" value="GDHRDH"/>
</dbReference>
<proteinExistence type="predicted"/>
<dbReference type="InterPro" id="IPR045000">
    <property type="entry name" value="TR"/>
</dbReference>
<keyword evidence="5" id="KW-1185">Reference proteome</keyword>
<dbReference type="InterPro" id="IPR002347">
    <property type="entry name" value="SDR_fam"/>
</dbReference>
<dbReference type="Pfam" id="PF00106">
    <property type="entry name" value="adh_short"/>
    <property type="match status" value="1"/>
</dbReference>
<dbReference type="SUPFAM" id="SSF51735">
    <property type="entry name" value="NAD(P)-binding Rossmann-fold domains"/>
    <property type="match status" value="2"/>
</dbReference>
<evidence type="ECO:0000313" key="4">
    <source>
        <dbReference type="EMBL" id="KAF0894213.1"/>
    </source>
</evidence>
<reference evidence="4 5" key="1">
    <citation type="submission" date="2019-11" db="EMBL/GenBank/DDBJ databases">
        <title>Whole genome sequence of Oryza granulata.</title>
        <authorList>
            <person name="Li W."/>
        </authorList>
    </citation>
    <scope>NUCLEOTIDE SEQUENCE [LARGE SCALE GENOMIC DNA]</scope>
    <source>
        <strain evidence="5">cv. Menghai</strain>
        <tissue evidence="4">Leaf</tissue>
    </source>
</reference>
<keyword evidence="1" id="KW-0521">NADP</keyword>
<evidence type="ECO:0000313" key="5">
    <source>
        <dbReference type="Proteomes" id="UP000479710"/>
    </source>
</evidence>